<evidence type="ECO:0000256" key="2">
    <source>
        <dbReference type="ARBA" id="ARBA00023315"/>
    </source>
</evidence>
<dbReference type="EMBL" id="BAAAZH010000008">
    <property type="protein sequence ID" value="GAA4112886.1"/>
    <property type="molecule type" value="Genomic_DNA"/>
</dbReference>
<evidence type="ECO:0000313" key="4">
    <source>
        <dbReference type="EMBL" id="GAA4112886.1"/>
    </source>
</evidence>
<dbReference type="PROSITE" id="PS51186">
    <property type="entry name" value="GNAT"/>
    <property type="match status" value="1"/>
</dbReference>
<dbReference type="RefSeq" id="WP_344732106.1">
    <property type="nucleotide sequence ID" value="NZ_BAAAZH010000008.1"/>
</dbReference>
<evidence type="ECO:0000259" key="3">
    <source>
        <dbReference type="PROSITE" id="PS51186"/>
    </source>
</evidence>
<dbReference type="InterPro" id="IPR000182">
    <property type="entry name" value="GNAT_dom"/>
</dbReference>
<dbReference type="InterPro" id="IPR016181">
    <property type="entry name" value="Acyl_CoA_acyltransferase"/>
</dbReference>
<comment type="caution">
    <text evidence="4">The sequence shown here is derived from an EMBL/GenBank/DDBJ whole genome shotgun (WGS) entry which is preliminary data.</text>
</comment>
<keyword evidence="2" id="KW-0012">Acyltransferase</keyword>
<sequence>MAPPRVRLARPSDLRHLAAIEDAGGPMFEEFWGRPAPELRRPAPTGAQRDAVGTVLVVGAPPAGFAHVVVLDGHAHLEQVSVHPSHQRQGLGRALVTAAREEMRWAGFPELTLCTYRDVPWNGPFYAALGFEEVAAPEPWLARLLAREVELGITGYGARIAMRVRLSRM</sequence>
<keyword evidence="1" id="KW-0808">Transferase</keyword>
<organism evidence="4 5">
    <name type="scientific">Nocardioides fonticola</name>
    <dbReference type="NCBI Taxonomy" id="450363"/>
    <lineage>
        <taxon>Bacteria</taxon>
        <taxon>Bacillati</taxon>
        <taxon>Actinomycetota</taxon>
        <taxon>Actinomycetes</taxon>
        <taxon>Propionibacteriales</taxon>
        <taxon>Nocardioidaceae</taxon>
        <taxon>Nocardioides</taxon>
    </lineage>
</organism>
<evidence type="ECO:0000313" key="5">
    <source>
        <dbReference type="Proteomes" id="UP001501495"/>
    </source>
</evidence>
<dbReference type="Proteomes" id="UP001501495">
    <property type="component" value="Unassembled WGS sequence"/>
</dbReference>
<proteinExistence type="predicted"/>
<name>A0ABP7XE35_9ACTN</name>
<dbReference type="CDD" id="cd04301">
    <property type="entry name" value="NAT_SF"/>
    <property type="match status" value="1"/>
</dbReference>
<reference evidence="5" key="1">
    <citation type="journal article" date="2019" name="Int. J. Syst. Evol. Microbiol.">
        <title>The Global Catalogue of Microorganisms (GCM) 10K type strain sequencing project: providing services to taxonomists for standard genome sequencing and annotation.</title>
        <authorList>
            <consortium name="The Broad Institute Genomics Platform"/>
            <consortium name="The Broad Institute Genome Sequencing Center for Infectious Disease"/>
            <person name="Wu L."/>
            <person name="Ma J."/>
        </authorList>
    </citation>
    <scope>NUCLEOTIDE SEQUENCE [LARGE SCALE GENOMIC DNA]</scope>
    <source>
        <strain evidence="5">JCM 16703</strain>
    </source>
</reference>
<dbReference type="PANTHER" id="PTHR43800:SF1">
    <property type="entry name" value="PEPTIDYL-LYSINE N-ACETYLTRANSFERASE YJAB"/>
    <property type="match status" value="1"/>
</dbReference>
<dbReference type="Gene3D" id="3.40.630.30">
    <property type="match status" value="1"/>
</dbReference>
<evidence type="ECO:0000256" key="1">
    <source>
        <dbReference type="ARBA" id="ARBA00022679"/>
    </source>
</evidence>
<keyword evidence="5" id="KW-1185">Reference proteome</keyword>
<dbReference type="Pfam" id="PF00583">
    <property type="entry name" value="Acetyltransf_1"/>
    <property type="match status" value="1"/>
</dbReference>
<dbReference type="PANTHER" id="PTHR43800">
    <property type="entry name" value="PEPTIDYL-LYSINE N-ACETYLTRANSFERASE YJAB"/>
    <property type="match status" value="1"/>
</dbReference>
<accession>A0ABP7XE35</accession>
<dbReference type="SUPFAM" id="SSF55729">
    <property type="entry name" value="Acyl-CoA N-acyltransferases (Nat)"/>
    <property type="match status" value="1"/>
</dbReference>
<gene>
    <name evidence="4" type="ORF">GCM10022215_09620</name>
</gene>
<feature type="domain" description="N-acetyltransferase" evidence="3">
    <location>
        <begin position="4"/>
        <end position="150"/>
    </location>
</feature>
<protein>
    <submittedName>
        <fullName evidence="4">GNAT family N-acetyltransferase</fullName>
    </submittedName>
</protein>